<sequence length="49" mass="5878">MELAEAKNVNKNWEEDFENDRKNAPHRRSRRRDEGTSTEGEIGEDMSRW</sequence>
<gene>
    <name evidence="3" type="ORF">DY000_02016799</name>
    <name evidence="2" type="ORF">F2Q70_00004690</name>
</gene>
<reference evidence="2" key="1">
    <citation type="submission" date="2019-12" db="EMBL/GenBank/DDBJ databases">
        <title>Genome sequencing and annotation of Brassica cretica.</title>
        <authorList>
            <person name="Studholme D.J."/>
            <person name="Sarris P.F."/>
        </authorList>
    </citation>
    <scope>NUCLEOTIDE SEQUENCE</scope>
    <source>
        <strain evidence="2">PFS-102/07</strain>
        <tissue evidence="2">Leaf</tissue>
    </source>
</reference>
<reference evidence="3" key="2">
    <citation type="submission" date="2019-12" db="EMBL/GenBank/DDBJ databases">
        <authorList>
            <person name="Studholme D.J."/>
            <person name="Sarris P."/>
        </authorList>
    </citation>
    <scope>NUCLEOTIDE SEQUENCE</scope>
    <source>
        <strain evidence="3">PFS-1207/04</strain>
        <tissue evidence="3">Leaf</tissue>
    </source>
</reference>
<accession>A0A3N6TEE9</accession>
<evidence type="ECO:0000313" key="3">
    <source>
        <dbReference type="EMBL" id="KAF3561171.1"/>
    </source>
</evidence>
<evidence type="ECO:0000256" key="1">
    <source>
        <dbReference type="SAM" id="MobiDB-lite"/>
    </source>
</evidence>
<feature type="region of interest" description="Disordered" evidence="1">
    <location>
        <begin position="1"/>
        <end position="49"/>
    </location>
</feature>
<proteinExistence type="predicted"/>
<protein>
    <submittedName>
        <fullName evidence="2">Uncharacterized protein</fullName>
    </submittedName>
</protein>
<reference evidence="3 4" key="3">
    <citation type="journal article" date="2020" name="BMC Genomics">
        <title>Intraspecific diversification of the crop wild relative Brassica cretica Lam. using demographic model selection.</title>
        <authorList>
            <person name="Kioukis A."/>
            <person name="Michalopoulou V.A."/>
            <person name="Briers L."/>
            <person name="Pirintsos S."/>
            <person name="Studholme D.J."/>
            <person name="Pavlidis P."/>
            <person name="Sarris P.F."/>
        </authorList>
    </citation>
    <scope>NUCLEOTIDE SEQUENCE [LARGE SCALE GENOMIC DNA]</scope>
    <source>
        <strain evidence="4">cv. PFS-1207/04</strain>
        <strain evidence="3">PFS-1207/04</strain>
    </source>
</reference>
<dbReference type="EMBL" id="QGKY02001015">
    <property type="protein sequence ID" value="KAF2571584.1"/>
    <property type="molecule type" value="Genomic_DNA"/>
</dbReference>
<organism evidence="2">
    <name type="scientific">Brassica cretica</name>
    <name type="common">Mustard</name>
    <dbReference type="NCBI Taxonomy" id="69181"/>
    <lineage>
        <taxon>Eukaryota</taxon>
        <taxon>Viridiplantae</taxon>
        <taxon>Streptophyta</taxon>
        <taxon>Embryophyta</taxon>
        <taxon>Tracheophyta</taxon>
        <taxon>Spermatophyta</taxon>
        <taxon>Magnoliopsida</taxon>
        <taxon>eudicotyledons</taxon>
        <taxon>Gunneridae</taxon>
        <taxon>Pentapetalae</taxon>
        <taxon>rosids</taxon>
        <taxon>malvids</taxon>
        <taxon>Brassicales</taxon>
        <taxon>Brassicaceae</taxon>
        <taxon>Brassiceae</taxon>
        <taxon>Brassica</taxon>
    </lineage>
</organism>
<keyword evidence="4" id="KW-1185">Reference proteome</keyword>
<dbReference type="AlphaFoldDB" id="A0A3N6TEE9"/>
<dbReference type="Proteomes" id="UP000266723">
    <property type="component" value="Unassembled WGS sequence"/>
</dbReference>
<comment type="caution">
    <text evidence="2">The sequence shown here is derived from an EMBL/GenBank/DDBJ whole genome shotgun (WGS) entry which is preliminary data.</text>
</comment>
<dbReference type="EMBL" id="QGKV02000759">
    <property type="protein sequence ID" value="KAF3561171.1"/>
    <property type="molecule type" value="Genomic_DNA"/>
</dbReference>
<evidence type="ECO:0000313" key="4">
    <source>
        <dbReference type="Proteomes" id="UP000266723"/>
    </source>
</evidence>
<name>A0A3N6TEE9_BRACR</name>
<evidence type="ECO:0000313" key="2">
    <source>
        <dbReference type="EMBL" id="KAF2571584.1"/>
    </source>
</evidence>